<evidence type="ECO:0000256" key="2">
    <source>
        <dbReference type="ARBA" id="ARBA00012176"/>
    </source>
</evidence>
<reference evidence="5" key="1">
    <citation type="submission" date="2011-08" db="EMBL/GenBank/DDBJ databases">
        <title>The draft genome of Latimeria chalumnae.</title>
        <authorList>
            <person name="Di Palma F."/>
            <person name="Alfoldi J."/>
            <person name="Johnson J."/>
            <person name="Berlin A."/>
            <person name="Gnerre S."/>
            <person name="Jaffe D."/>
            <person name="MacCallum I."/>
            <person name="Young S."/>
            <person name="Walker B.J."/>
            <person name="Lander E."/>
            <person name="Lindblad-Toh K."/>
        </authorList>
    </citation>
    <scope>NUCLEOTIDE SEQUENCE [LARGE SCALE GENOMIC DNA]</scope>
    <source>
        <strain evidence="5">Wild caught</strain>
    </source>
</reference>
<evidence type="ECO:0000256" key="3">
    <source>
        <dbReference type="SAM" id="Phobius"/>
    </source>
</evidence>
<keyword evidence="3" id="KW-0812">Transmembrane</keyword>
<dbReference type="PANTHER" id="PTHR12993">
    <property type="entry name" value="N-ACETYLGLUCOSAMINYL-PHOSPHATIDYLINOSITOL DE-N-ACETYLASE-RELATED"/>
    <property type="match status" value="1"/>
</dbReference>
<dbReference type="EMBL" id="AFYH01164672">
    <property type="status" value="NOT_ANNOTATED_CDS"/>
    <property type="molecule type" value="Genomic_DNA"/>
</dbReference>
<evidence type="ECO:0000313" key="4">
    <source>
        <dbReference type="Ensembl" id="ENSLACP00000002491.1"/>
    </source>
</evidence>
<name>H2ZYM0_LATCH</name>
<dbReference type="eggNOG" id="KOG3332">
    <property type="taxonomic scope" value="Eukaryota"/>
</dbReference>
<keyword evidence="3" id="KW-0472">Membrane</keyword>
<dbReference type="Pfam" id="PF02585">
    <property type="entry name" value="PIG-L"/>
    <property type="match status" value="1"/>
</dbReference>
<dbReference type="GO" id="GO:0005783">
    <property type="term" value="C:endoplasmic reticulum"/>
    <property type="evidence" value="ECO:0007669"/>
    <property type="project" value="TreeGrafter"/>
</dbReference>
<dbReference type="Gene3D" id="3.40.50.10320">
    <property type="entry name" value="LmbE-like"/>
    <property type="match status" value="1"/>
</dbReference>
<protein>
    <recommendedName>
        <fullName evidence="2">N-acetylglucosaminylphosphatidylinositol deacetylase</fullName>
        <ecNumber evidence="2">3.5.1.89</ecNumber>
    </recommendedName>
</protein>
<organism evidence="4 5">
    <name type="scientific">Latimeria chalumnae</name>
    <name type="common">Coelacanth</name>
    <dbReference type="NCBI Taxonomy" id="7897"/>
    <lineage>
        <taxon>Eukaryota</taxon>
        <taxon>Metazoa</taxon>
        <taxon>Chordata</taxon>
        <taxon>Craniata</taxon>
        <taxon>Vertebrata</taxon>
        <taxon>Euteleostomi</taxon>
        <taxon>Coelacanthiformes</taxon>
        <taxon>Coelacanthidae</taxon>
        <taxon>Latimeria</taxon>
    </lineage>
</organism>
<dbReference type="SUPFAM" id="SSF102588">
    <property type="entry name" value="LmbE-like"/>
    <property type="match status" value="1"/>
</dbReference>
<dbReference type="UniPathway" id="UPA00196"/>
<dbReference type="AlphaFoldDB" id="H2ZYM0"/>
<dbReference type="EMBL" id="AFYH01164669">
    <property type="status" value="NOT_ANNOTATED_CDS"/>
    <property type="molecule type" value="Genomic_DNA"/>
</dbReference>
<sequence>MGSSAGLLFLSALFVLYYCVIKVIYRKYRAGLAFGWCGRAWGSRERQAGLGARGAGDSERLAVLLLIAHPDDECMFFCPTLLTLLRLHCCVSVLCLSSGNYYGQGEVRKKELLASCGTLGVPETQVTVIDHRDLPDSPAVQWDMQLLSTLVLKHIQDNHIQLVVTFDQGGVSSHANHIALYKSVRWSHQERKDPRRPGCRILMLETVNIFRKYISILDLPISWFRSHDGIHVLTSQEYKRAKNAMWCHRSQLLWFRHLYLFFSRYMFVNTFHLL</sequence>
<dbReference type="GO" id="GO:0006506">
    <property type="term" value="P:GPI anchor biosynthetic process"/>
    <property type="evidence" value="ECO:0007669"/>
    <property type="project" value="UniProtKB-UniPathway"/>
</dbReference>
<dbReference type="InParanoid" id="H2ZYM0"/>
<dbReference type="Proteomes" id="UP000008672">
    <property type="component" value="Unassembled WGS sequence"/>
</dbReference>
<dbReference type="STRING" id="7897.ENSLACP00000002491"/>
<dbReference type="GO" id="GO:0000225">
    <property type="term" value="F:N-acetylglucosaminylphosphatidylinositol deacetylase activity"/>
    <property type="evidence" value="ECO:0007669"/>
    <property type="project" value="UniProtKB-EC"/>
</dbReference>
<dbReference type="GO" id="GO:0016020">
    <property type="term" value="C:membrane"/>
    <property type="evidence" value="ECO:0007669"/>
    <property type="project" value="GOC"/>
</dbReference>
<reference evidence="4" key="3">
    <citation type="submission" date="2025-09" db="UniProtKB">
        <authorList>
            <consortium name="Ensembl"/>
        </authorList>
    </citation>
    <scope>IDENTIFICATION</scope>
</reference>
<evidence type="ECO:0000256" key="1">
    <source>
        <dbReference type="ARBA" id="ARBA00006066"/>
    </source>
</evidence>
<dbReference type="EC" id="3.5.1.89" evidence="2"/>
<gene>
    <name evidence="4" type="primary">PIGL</name>
</gene>
<dbReference type="EMBL" id="AFYH01164674">
    <property type="status" value="NOT_ANNOTATED_CDS"/>
    <property type="molecule type" value="Genomic_DNA"/>
</dbReference>
<dbReference type="OMA" id="YVLESVN"/>
<feature type="transmembrane region" description="Helical" evidence="3">
    <location>
        <begin position="6"/>
        <end position="25"/>
    </location>
</feature>
<dbReference type="Bgee" id="ENSLACG00000002225">
    <property type="expression patterns" value="Expressed in chordate pharynx and 5 other cell types or tissues"/>
</dbReference>
<comment type="similarity">
    <text evidence="1">Belongs to the PIGL family.</text>
</comment>
<reference evidence="4" key="2">
    <citation type="submission" date="2025-08" db="UniProtKB">
        <authorList>
            <consortium name="Ensembl"/>
        </authorList>
    </citation>
    <scope>IDENTIFICATION</scope>
</reference>
<dbReference type="EMBL" id="AFYH01164673">
    <property type="status" value="NOT_ANNOTATED_CDS"/>
    <property type="molecule type" value="Genomic_DNA"/>
</dbReference>
<proteinExistence type="inferred from homology"/>
<dbReference type="GeneTree" id="ENSGT00390000018434"/>
<keyword evidence="5" id="KW-1185">Reference proteome</keyword>
<dbReference type="PANTHER" id="PTHR12993:SF11">
    <property type="entry name" value="N-ACETYLGLUCOSAMINYL-PHOSPHATIDYLINOSITOL DE-N-ACETYLASE"/>
    <property type="match status" value="1"/>
</dbReference>
<dbReference type="InterPro" id="IPR003737">
    <property type="entry name" value="GlcNAc_PI_deacetylase-related"/>
</dbReference>
<dbReference type="FunCoup" id="H2ZYM0">
    <property type="interactions" value="1656"/>
</dbReference>
<accession>H2ZYM0</accession>
<evidence type="ECO:0000313" key="5">
    <source>
        <dbReference type="Proteomes" id="UP000008672"/>
    </source>
</evidence>
<dbReference type="EMBL" id="AFYH01164671">
    <property type="status" value="NOT_ANNOTATED_CDS"/>
    <property type="molecule type" value="Genomic_DNA"/>
</dbReference>
<dbReference type="Ensembl" id="ENSLACT00000002511.1">
    <property type="protein sequence ID" value="ENSLACP00000002491.1"/>
    <property type="gene ID" value="ENSLACG00000002225.1"/>
</dbReference>
<keyword evidence="3" id="KW-1133">Transmembrane helix</keyword>
<dbReference type="EMBL" id="AFYH01164668">
    <property type="status" value="NOT_ANNOTATED_CDS"/>
    <property type="molecule type" value="Genomic_DNA"/>
</dbReference>
<dbReference type="InterPro" id="IPR024078">
    <property type="entry name" value="LmbE-like_dom_sf"/>
</dbReference>
<dbReference type="EMBL" id="AFYH01164670">
    <property type="status" value="NOT_ANNOTATED_CDS"/>
    <property type="molecule type" value="Genomic_DNA"/>
</dbReference>